<evidence type="ECO:0000256" key="5">
    <source>
        <dbReference type="PROSITE-ProRule" id="PRU00169"/>
    </source>
</evidence>
<evidence type="ECO:0000256" key="4">
    <source>
        <dbReference type="ARBA" id="ARBA00023163"/>
    </source>
</evidence>
<proteinExistence type="predicted"/>
<evidence type="ECO:0000313" key="8">
    <source>
        <dbReference type="EMBL" id="QAY64016.1"/>
    </source>
</evidence>
<dbReference type="PANTHER" id="PTHR43214">
    <property type="entry name" value="TWO-COMPONENT RESPONSE REGULATOR"/>
    <property type="match status" value="1"/>
</dbReference>
<dbReference type="GO" id="GO:0006355">
    <property type="term" value="P:regulation of DNA-templated transcription"/>
    <property type="evidence" value="ECO:0007669"/>
    <property type="project" value="InterPro"/>
</dbReference>
<feature type="modified residue" description="4-aspartylphosphate" evidence="5">
    <location>
        <position position="55"/>
    </location>
</feature>
<dbReference type="InterPro" id="IPR058245">
    <property type="entry name" value="NreC/VraR/RcsB-like_REC"/>
</dbReference>
<dbReference type="PROSITE" id="PS00622">
    <property type="entry name" value="HTH_LUXR_1"/>
    <property type="match status" value="1"/>
</dbReference>
<keyword evidence="9" id="KW-1185">Reference proteome</keyword>
<dbReference type="SMART" id="SM00448">
    <property type="entry name" value="REC"/>
    <property type="match status" value="1"/>
</dbReference>
<dbReference type="InterPro" id="IPR001789">
    <property type="entry name" value="Sig_transdc_resp-reg_receiver"/>
</dbReference>
<dbReference type="AlphaFoldDB" id="A0A4P6ENL5"/>
<evidence type="ECO:0000259" key="6">
    <source>
        <dbReference type="PROSITE" id="PS50043"/>
    </source>
</evidence>
<name>A0A4P6ENL5_9MICO</name>
<dbReference type="InterPro" id="IPR011006">
    <property type="entry name" value="CheY-like_superfamily"/>
</dbReference>
<evidence type="ECO:0000313" key="9">
    <source>
        <dbReference type="Proteomes" id="UP000291758"/>
    </source>
</evidence>
<dbReference type="CDD" id="cd17535">
    <property type="entry name" value="REC_NarL-like"/>
    <property type="match status" value="1"/>
</dbReference>
<evidence type="ECO:0000256" key="1">
    <source>
        <dbReference type="ARBA" id="ARBA00022553"/>
    </source>
</evidence>
<feature type="domain" description="HTH luxR-type" evidence="6">
    <location>
        <begin position="151"/>
        <end position="216"/>
    </location>
</feature>
<dbReference type="Pfam" id="PF00072">
    <property type="entry name" value="Response_reg"/>
    <property type="match status" value="1"/>
</dbReference>
<evidence type="ECO:0000259" key="7">
    <source>
        <dbReference type="PROSITE" id="PS50110"/>
    </source>
</evidence>
<keyword evidence="3" id="KW-0238">DNA-binding</keyword>
<evidence type="ECO:0000256" key="3">
    <source>
        <dbReference type="ARBA" id="ARBA00023125"/>
    </source>
</evidence>
<dbReference type="SUPFAM" id="SSF46894">
    <property type="entry name" value="C-terminal effector domain of the bipartite response regulators"/>
    <property type="match status" value="1"/>
</dbReference>
<dbReference type="PROSITE" id="PS50110">
    <property type="entry name" value="RESPONSE_REGULATORY"/>
    <property type="match status" value="1"/>
</dbReference>
<dbReference type="Gene3D" id="3.40.50.2300">
    <property type="match status" value="1"/>
</dbReference>
<dbReference type="Pfam" id="PF00196">
    <property type="entry name" value="GerE"/>
    <property type="match status" value="1"/>
</dbReference>
<gene>
    <name evidence="8" type="ORF">ET495_13170</name>
</gene>
<dbReference type="PRINTS" id="PR00038">
    <property type="entry name" value="HTHLUXR"/>
</dbReference>
<dbReference type="PROSITE" id="PS50043">
    <property type="entry name" value="HTH_LUXR_2"/>
    <property type="match status" value="1"/>
</dbReference>
<dbReference type="PANTHER" id="PTHR43214:SF24">
    <property type="entry name" value="TRANSCRIPTIONAL REGULATORY PROTEIN NARL-RELATED"/>
    <property type="match status" value="1"/>
</dbReference>
<dbReference type="GO" id="GO:0003677">
    <property type="term" value="F:DNA binding"/>
    <property type="evidence" value="ECO:0007669"/>
    <property type="project" value="UniProtKB-KW"/>
</dbReference>
<dbReference type="RefSeq" id="WP_129205175.1">
    <property type="nucleotide sequence ID" value="NZ_CP035495.1"/>
</dbReference>
<sequence>MTIKVVIADDQALVRLGFRVIIDSAPDMQVVGEAPDGAQAVRVARAERADVVLMDIRMPDVDGLAATQQISSDDSLAGIKVLIVTTFEQDEYVFEALRAGASGFLSKAVAPDDLLDAVRLVAAGEALLSPAATRALIGTFLAAPTAPAAGGEDRLRDLTERERQVSALVAEGLSNQEIADRLYISPLTVKTHVNRAILKLGLRDRAQLVVLAYQTGLAHP</sequence>
<keyword evidence="4" id="KW-0804">Transcription</keyword>
<dbReference type="InterPro" id="IPR016032">
    <property type="entry name" value="Sig_transdc_resp-reg_C-effctor"/>
</dbReference>
<dbReference type="Proteomes" id="UP000291758">
    <property type="component" value="Chromosome"/>
</dbReference>
<dbReference type="OrthoDB" id="9808843at2"/>
<dbReference type="InterPro" id="IPR039420">
    <property type="entry name" value="WalR-like"/>
</dbReference>
<dbReference type="KEGG" id="xyl:ET495_13170"/>
<evidence type="ECO:0000256" key="2">
    <source>
        <dbReference type="ARBA" id="ARBA00023015"/>
    </source>
</evidence>
<keyword evidence="2" id="KW-0805">Transcription regulation</keyword>
<dbReference type="SUPFAM" id="SSF52172">
    <property type="entry name" value="CheY-like"/>
    <property type="match status" value="1"/>
</dbReference>
<feature type="domain" description="Response regulatory" evidence="7">
    <location>
        <begin position="4"/>
        <end position="122"/>
    </location>
</feature>
<keyword evidence="1 5" id="KW-0597">Phosphoprotein</keyword>
<accession>A0A4P6ENL5</accession>
<dbReference type="InterPro" id="IPR000792">
    <property type="entry name" value="Tscrpt_reg_LuxR_C"/>
</dbReference>
<dbReference type="SMART" id="SM00421">
    <property type="entry name" value="HTH_LUXR"/>
    <property type="match status" value="1"/>
</dbReference>
<reference evidence="8 9" key="1">
    <citation type="submission" date="2019-01" db="EMBL/GenBank/DDBJ databases">
        <title>Genome sequencing of strain 2JSPR-7.</title>
        <authorList>
            <person name="Heo J."/>
            <person name="Kim S.-J."/>
            <person name="Kim J.-S."/>
            <person name="Hong S.-B."/>
            <person name="Kwon S.-W."/>
        </authorList>
    </citation>
    <scope>NUCLEOTIDE SEQUENCE [LARGE SCALE GENOMIC DNA]</scope>
    <source>
        <strain evidence="8 9">2JSPR-7</strain>
    </source>
</reference>
<protein>
    <submittedName>
        <fullName evidence="8">Response regulator transcription factor</fullName>
    </submittedName>
</protein>
<dbReference type="EMBL" id="CP035495">
    <property type="protein sequence ID" value="QAY64016.1"/>
    <property type="molecule type" value="Genomic_DNA"/>
</dbReference>
<dbReference type="GO" id="GO:0000160">
    <property type="term" value="P:phosphorelay signal transduction system"/>
    <property type="evidence" value="ECO:0007669"/>
    <property type="project" value="InterPro"/>
</dbReference>
<organism evidence="8 9">
    <name type="scientific">Xylanimonas allomyrinae</name>
    <dbReference type="NCBI Taxonomy" id="2509459"/>
    <lineage>
        <taxon>Bacteria</taxon>
        <taxon>Bacillati</taxon>
        <taxon>Actinomycetota</taxon>
        <taxon>Actinomycetes</taxon>
        <taxon>Micrococcales</taxon>
        <taxon>Promicromonosporaceae</taxon>
        <taxon>Xylanimonas</taxon>
    </lineage>
</organism>
<dbReference type="CDD" id="cd06170">
    <property type="entry name" value="LuxR_C_like"/>
    <property type="match status" value="1"/>
</dbReference>